<feature type="transmembrane region" description="Helical" evidence="6">
    <location>
        <begin position="33"/>
        <end position="55"/>
    </location>
</feature>
<keyword evidence="3" id="KW-0999">Mitochondrion inner membrane</keyword>
<sequence>MLGRNKVPYYQKLFEENAHLPVYFRMPRSKLIIYPYMALWCFSLFGSLWGVMRLIRVCFFNNKN</sequence>
<dbReference type="Proteomes" id="UP000054454">
    <property type="component" value="Unassembled WGS sequence"/>
</dbReference>
<evidence type="ECO:0000256" key="6">
    <source>
        <dbReference type="SAM" id="Phobius"/>
    </source>
</evidence>
<comment type="subcellular location">
    <subcellularLocation>
        <location evidence="1">Mitochondrion inner membrane</location>
    </subcellularLocation>
</comment>
<evidence type="ECO:0000313" key="7">
    <source>
        <dbReference type="EMBL" id="KTW28899.1"/>
    </source>
</evidence>
<evidence type="ECO:0000256" key="5">
    <source>
        <dbReference type="ARBA" id="ARBA00023136"/>
    </source>
</evidence>
<dbReference type="RefSeq" id="XP_018226266.1">
    <property type="nucleotide sequence ID" value="XM_018372168.1"/>
</dbReference>
<organism evidence="7 8">
    <name type="scientific">Pneumocystis carinii (strain B80)</name>
    <name type="common">Rat pneumocystis pneumonia agent</name>
    <name type="synonym">Pneumocystis carinii f. sp. carinii</name>
    <dbReference type="NCBI Taxonomy" id="1408658"/>
    <lineage>
        <taxon>Eukaryota</taxon>
        <taxon>Fungi</taxon>
        <taxon>Dikarya</taxon>
        <taxon>Ascomycota</taxon>
        <taxon>Taphrinomycotina</taxon>
        <taxon>Pneumocystomycetes</taxon>
        <taxon>Pneumocystaceae</taxon>
        <taxon>Pneumocystis</taxon>
    </lineage>
</organism>
<reference evidence="8" key="1">
    <citation type="journal article" date="2016" name="Nat. Commun.">
        <title>Genome analysis of three Pneumocystis species reveals adaptation mechanisms to life exclusively in mammalian hosts.</title>
        <authorList>
            <person name="Ma L."/>
            <person name="Chen Z."/>
            <person name="Huang D.W."/>
            <person name="Kutty G."/>
            <person name="Ishihara M."/>
            <person name="Wang H."/>
            <person name="Abouelleil A."/>
            <person name="Bishop L."/>
            <person name="Davey E."/>
            <person name="Deng R."/>
            <person name="Deng X."/>
            <person name="Fan L."/>
            <person name="Fantoni G."/>
            <person name="Fitzgerald M."/>
            <person name="Gogineni E."/>
            <person name="Goldberg J.M."/>
            <person name="Handley G."/>
            <person name="Hu X."/>
            <person name="Huber C."/>
            <person name="Jiao X."/>
            <person name="Jones K."/>
            <person name="Levin J.Z."/>
            <person name="Liu Y."/>
            <person name="Macdonald P."/>
            <person name="Melnikov A."/>
            <person name="Raley C."/>
            <person name="Sassi M."/>
            <person name="Sherman B.T."/>
            <person name="Song X."/>
            <person name="Sykes S."/>
            <person name="Tran B."/>
            <person name="Walsh L."/>
            <person name="Xia Y."/>
            <person name="Yang J."/>
            <person name="Young S."/>
            <person name="Zeng Q."/>
            <person name="Zheng X."/>
            <person name="Stephens R."/>
            <person name="Nusbaum C."/>
            <person name="Birren B.W."/>
            <person name="Azadi P."/>
            <person name="Lempicki R.A."/>
            <person name="Cuomo C.A."/>
            <person name="Kovacs J.A."/>
        </authorList>
    </citation>
    <scope>NUCLEOTIDE SEQUENCE [LARGE SCALE GENOMIC DNA]</scope>
    <source>
        <strain evidence="8">B80</strain>
    </source>
</reference>
<evidence type="ECO:0000256" key="2">
    <source>
        <dbReference type="ARBA" id="ARBA00009331"/>
    </source>
</evidence>
<dbReference type="GO" id="GO:0005743">
    <property type="term" value="C:mitochondrial inner membrane"/>
    <property type="evidence" value="ECO:0007669"/>
    <property type="project" value="UniProtKB-SubCell"/>
</dbReference>
<dbReference type="Pfam" id="PF02238">
    <property type="entry name" value="COX7a"/>
    <property type="match status" value="1"/>
</dbReference>
<proteinExistence type="inferred from homology"/>
<dbReference type="AlphaFoldDB" id="A0A0W4ZKJ9"/>
<evidence type="ECO:0000313" key="8">
    <source>
        <dbReference type="Proteomes" id="UP000054454"/>
    </source>
</evidence>
<dbReference type="VEuPathDB" id="FungiDB:T552_04117"/>
<dbReference type="InterPro" id="IPR039297">
    <property type="entry name" value="COX7a"/>
</dbReference>
<dbReference type="GeneID" id="28938371"/>
<accession>A0A0W4ZKJ9</accession>
<keyword evidence="4" id="KW-0496">Mitochondrion</keyword>
<protein>
    <submittedName>
        <fullName evidence="7">Uncharacterized protein</fullName>
    </submittedName>
</protein>
<dbReference type="EMBL" id="LFVZ01000006">
    <property type="protein sequence ID" value="KTW28899.1"/>
    <property type="molecule type" value="Genomic_DNA"/>
</dbReference>
<keyword evidence="6" id="KW-0812">Transmembrane</keyword>
<dbReference type="OrthoDB" id="5511599at2759"/>
<comment type="caution">
    <text evidence="7">The sequence shown here is derived from an EMBL/GenBank/DDBJ whole genome shotgun (WGS) entry which is preliminary data.</text>
</comment>
<dbReference type="GO" id="GO:0006123">
    <property type="term" value="P:mitochondrial electron transport, cytochrome c to oxygen"/>
    <property type="evidence" value="ECO:0007669"/>
    <property type="project" value="InterPro"/>
</dbReference>
<evidence type="ECO:0000256" key="1">
    <source>
        <dbReference type="ARBA" id="ARBA00004273"/>
    </source>
</evidence>
<keyword evidence="6" id="KW-1133">Transmembrane helix</keyword>
<keyword evidence="5 6" id="KW-0472">Membrane</keyword>
<dbReference type="SUPFAM" id="SSF81419">
    <property type="entry name" value="Mitochondrial cytochrome c oxidase subunit VIIa"/>
    <property type="match status" value="1"/>
</dbReference>
<keyword evidence="8" id="KW-1185">Reference proteome</keyword>
<evidence type="ECO:0000256" key="4">
    <source>
        <dbReference type="ARBA" id="ARBA00023128"/>
    </source>
</evidence>
<dbReference type="GO" id="GO:0045277">
    <property type="term" value="C:respiratory chain complex IV"/>
    <property type="evidence" value="ECO:0007669"/>
    <property type="project" value="InterPro"/>
</dbReference>
<name>A0A0W4ZKJ9_PNEC8</name>
<gene>
    <name evidence="7" type="ORF">T552_04117</name>
</gene>
<dbReference type="InterPro" id="IPR036539">
    <property type="entry name" value="Cyt_c_oxidase_su7a_sf"/>
</dbReference>
<comment type="similarity">
    <text evidence="2">Belongs to the cytochrome c oxidase VIIa family.</text>
</comment>
<evidence type="ECO:0000256" key="3">
    <source>
        <dbReference type="ARBA" id="ARBA00022792"/>
    </source>
</evidence>